<dbReference type="RefSeq" id="XP_025579062.1">
    <property type="nucleotide sequence ID" value="XM_025718723.1"/>
</dbReference>
<dbReference type="Proteomes" id="UP000249402">
    <property type="component" value="Unassembled WGS sequence"/>
</dbReference>
<evidence type="ECO:0000313" key="2">
    <source>
        <dbReference type="Proteomes" id="UP000249402"/>
    </source>
</evidence>
<name>A0A395HC60_9EURO</name>
<dbReference type="GeneID" id="37223588"/>
<evidence type="ECO:0000313" key="1">
    <source>
        <dbReference type="EMBL" id="RAL04735.1"/>
    </source>
</evidence>
<dbReference type="VEuPathDB" id="FungiDB:BO80DRAFT_421983"/>
<gene>
    <name evidence="1" type="ORF">BO80DRAFT_421983</name>
</gene>
<protein>
    <submittedName>
        <fullName evidence="1">Uncharacterized protein</fullName>
    </submittedName>
</protein>
<organism evidence="1 2">
    <name type="scientific">Aspergillus ibericus CBS 121593</name>
    <dbReference type="NCBI Taxonomy" id="1448316"/>
    <lineage>
        <taxon>Eukaryota</taxon>
        <taxon>Fungi</taxon>
        <taxon>Dikarya</taxon>
        <taxon>Ascomycota</taxon>
        <taxon>Pezizomycotina</taxon>
        <taxon>Eurotiomycetes</taxon>
        <taxon>Eurotiomycetidae</taxon>
        <taxon>Eurotiales</taxon>
        <taxon>Aspergillaceae</taxon>
        <taxon>Aspergillus</taxon>
        <taxon>Aspergillus subgen. Circumdati</taxon>
    </lineage>
</organism>
<proteinExistence type="predicted"/>
<keyword evidence="2" id="KW-1185">Reference proteome</keyword>
<dbReference type="AlphaFoldDB" id="A0A395HC60"/>
<dbReference type="EMBL" id="KZ824423">
    <property type="protein sequence ID" value="RAL04735.1"/>
    <property type="molecule type" value="Genomic_DNA"/>
</dbReference>
<sequence>MPCGGAGGRELPVPITWGGCQLPAGPPKKESGMISLDPGIFPSNAGGAPSHQQRCWSVHPAAPLLFFSLASRARQIPTAPGLFLDPSSVMRLPPL</sequence>
<reference evidence="1 2" key="1">
    <citation type="submission" date="2018-02" db="EMBL/GenBank/DDBJ databases">
        <title>The genomes of Aspergillus section Nigri reveals drivers in fungal speciation.</title>
        <authorList>
            <consortium name="DOE Joint Genome Institute"/>
            <person name="Vesth T.C."/>
            <person name="Nybo J."/>
            <person name="Theobald S."/>
            <person name="Brandl J."/>
            <person name="Frisvad J.C."/>
            <person name="Nielsen K.F."/>
            <person name="Lyhne E.K."/>
            <person name="Kogle M.E."/>
            <person name="Kuo A."/>
            <person name="Riley R."/>
            <person name="Clum A."/>
            <person name="Nolan M."/>
            <person name="Lipzen A."/>
            <person name="Salamov A."/>
            <person name="Henrissat B."/>
            <person name="Wiebenga A."/>
            <person name="De vries R.P."/>
            <person name="Grigoriev I.V."/>
            <person name="Mortensen U.H."/>
            <person name="Andersen M.R."/>
            <person name="Baker S.E."/>
        </authorList>
    </citation>
    <scope>NUCLEOTIDE SEQUENCE [LARGE SCALE GENOMIC DNA]</scope>
    <source>
        <strain evidence="1 2">CBS 121593</strain>
    </source>
</reference>
<accession>A0A395HC60</accession>